<dbReference type="STRING" id="334253.SAMN04487943_10368"/>
<name>A0A1I4JPC2_9BACI</name>
<evidence type="ECO:0000313" key="1">
    <source>
        <dbReference type="EMBL" id="SFL67976.1"/>
    </source>
</evidence>
<proteinExistence type="predicted"/>
<evidence type="ECO:0000313" key="2">
    <source>
        <dbReference type="Proteomes" id="UP000198565"/>
    </source>
</evidence>
<dbReference type="Proteomes" id="UP000198565">
    <property type="component" value="Unassembled WGS sequence"/>
</dbReference>
<accession>A0A1I4JPC2</accession>
<protein>
    <submittedName>
        <fullName evidence="1">Uncharacterized protein</fullName>
    </submittedName>
</protein>
<dbReference type="EMBL" id="FOTR01000003">
    <property type="protein sequence ID" value="SFL67976.1"/>
    <property type="molecule type" value="Genomic_DNA"/>
</dbReference>
<organism evidence="1 2">
    <name type="scientific">Gracilibacillus orientalis</name>
    <dbReference type="NCBI Taxonomy" id="334253"/>
    <lineage>
        <taxon>Bacteria</taxon>
        <taxon>Bacillati</taxon>
        <taxon>Bacillota</taxon>
        <taxon>Bacilli</taxon>
        <taxon>Bacillales</taxon>
        <taxon>Bacillaceae</taxon>
        <taxon>Gracilibacillus</taxon>
    </lineage>
</organism>
<dbReference type="RefSeq" id="WP_245780754.1">
    <property type="nucleotide sequence ID" value="NZ_FOTR01000003.1"/>
</dbReference>
<dbReference type="AlphaFoldDB" id="A0A1I4JPC2"/>
<keyword evidence="2" id="KW-1185">Reference proteome</keyword>
<reference evidence="2" key="1">
    <citation type="submission" date="2016-10" db="EMBL/GenBank/DDBJ databases">
        <authorList>
            <person name="Varghese N."/>
            <person name="Submissions S."/>
        </authorList>
    </citation>
    <scope>NUCLEOTIDE SEQUENCE [LARGE SCALE GENOMIC DNA]</scope>
    <source>
        <strain evidence="2">CGMCC 1.4250</strain>
    </source>
</reference>
<gene>
    <name evidence="1" type="ORF">SAMN04487943_10368</name>
</gene>
<sequence length="51" mass="5856">MVIPGTDLSKQEIHFDLATEMGLWITHHHAEPIQVKYTFSIIISELCKVSF</sequence>